<dbReference type="AlphaFoldDB" id="A0A8S2VMA4"/>
<name>A0A8S2VMA4_9BILA</name>
<dbReference type="EMBL" id="CAJOBI010056926">
    <property type="protein sequence ID" value="CAF4398093.1"/>
    <property type="molecule type" value="Genomic_DNA"/>
</dbReference>
<protein>
    <submittedName>
        <fullName evidence="1">Uncharacterized protein</fullName>
    </submittedName>
</protein>
<comment type="caution">
    <text evidence="1">The sequence shown here is derived from an EMBL/GenBank/DDBJ whole genome shotgun (WGS) entry which is preliminary data.</text>
</comment>
<organism evidence="1 2">
    <name type="scientific">Rotaria magnacalcarata</name>
    <dbReference type="NCBI Taxonomy" id="392030"/>
    <lineage>
        <taxon>Eukaryota</taxon>
        <taxon>Metazoa</taxon>
        <taxon>Spiralia</taxon>
        <taxon>Gnathifera</taxon>
        <taxon>Rotifera</taxon>
        <taxon>Eurotatoria</taxon>
        <taxon>Bdelloidea</taxon>
        <taxon>Philodinida</taxon>
        <taxon>Philodinidae</taxon>
        <taxon>Rotaria</taxon>
    </lineage>
</organism>
<accession>A0A8S2VMA4</accession>
<sequence length="301" mass="34376">AELQRHNRSDSEFKQQHEILLSTLLLEQQLHSIATNEHKRRVNEHLDHHRLLLIFFSDIIFNTTSIVDSDSVKQVQVAIENLTKEIIAQQILFTQCHRDLEQDSNKVNEVLESAEYEWKSKTKSSQQQTDDLFSSTFISVSTTCYDDPTKDHSGRAACQGIDIDDDIQMSEFALQNNVPLGLADLGLLATVELQIIHVYDKSRVVVLSADSGTIRDTISRIYSNETAVAQTIQFYHPIIHVQLNQLINYLDPQPEYIRVIIIEWSIKSSIPIARTVSLDTQRSLLSARRCEGLDVYSQQVD</sequence>
<evidence type="ECO:0000313" key="1">
    <source>
        <dbReference type="EMBL" id="CAF4398093.1"/>
    </source>
</evidence>
<feature type="non-terminal residue" evidence="1">
    <location>
        <position position="301"/>
    </location>
</feature>
<gene>
    <name evidence="1" type="ORF">SMN809_LOCUS30316</name>
</gene>
<reference evidence="1" key="1">
    <citation type="submission" date="2021-02" db="EMBL/GenBank/DDBJ databases">
        <authorList>
            <person name="Nowell W R."/>
        </authorList>
    </citation>
    <scope>NUCLEOTIDE SEQUENCE</scope>
</reference>
<evidence type="ECO:0000313" key="2">
    <source>
        <dbReference type="Proteomes" id="UP000676336"/>
    </source>
</evidence>
<proteinExistence type="predicted"/>
<dbReference type="Proteomes" id="UP000676336">
    <property type="component" value="Unassembled WGS sequence"/>
</dbReference>